<proteinExistence type="predicted"/>
<sequence length="285" mass="30944">MTSTTDMMTRTCHSEAVPSRCSAVWTHVSLGVLRLPLAACRPPSCVARSERDRVSPYRTDLHTAFSGSPRGSARNEIAAPIRGVANRALSPTHSPTSPNHEQQSSSHAAPVFPYCACHSSPASAPAVNTVYGEIGKDPRTLGTRGVITTSQSRVASCDCEPYVSRRPVPIRHPFLVLNRSSSPLCSPRRAQGYSVSPIPEQTSLTCRPPPALRLSVAEVATRCVGSNPNEWQGEGEAGRCRVGRDLKGYNHRPVTPGAPPTPHSLDRYYCTRLLRASERGHRRHL</sequence>
<keyword evidence="2" id="KW-1185">Reference proteome</keyword>
<protein>
    <submittedName>
        <fullName evidence="1">Uncharacterized protein</fullName>
    </submittedName>
</protein>
<accession>A0AAW0UUH6</accession>
<dbReference type="Proteomes" id="UP001487740">
    <property type="component" value="Unassembled WGS sequence"/>
</dbReference>
<dbReference type="AlphaFoldDB" id="A0AAW0UUH6"/>
<gene>
    <name evidence="1" type="ORF">O3P69_000534</name>
</gene>
<name>A0AAW0UUH6_SCYPA</name>
<dbReference type="EMBL" id="JARAKH010000006">
    <property type="protein sequence ID" value="KAK8403546.1"/>
    <property type="molecule type" value="Genomic_DNA"/>
</dbReference>
<evidence type="ECO:0000313" key="2">
    <source>
        <dbReference type="Proteomes" id="UP001487740"/>
    </source>
</evidence>
<comment type="caution">
    <text evidence="1">The sequence shown here is derived from an EMBL/GenBank/DDBJ whole genome shotgun (WGS) entry which is preliminary data.</text>
</comment>
<evidence type="ECO:0000313" key="1">
    <source>
        <dbReference type="EMBL" id="KAK8403546.1"/>
    </source>
</evidence>
<organism evidence="1 2">
    <name type="scientific">Scylla paramamosain</name>
    <name type="common">Mud crab</name>
    <dbReference type="NCBI Taxonomy" id="85552"/>
    <lineage>
        <taxon>Eukaryota</taxon>
        <taxon>Metazoa</taxon>
        <taxon>Ecdysozoa</taxon>
        <taxon>Arthropoda</taxon>
        <taxon>Crustacea</taxon>
        <taxon>Multicrustacea</taxon>
        <taxon>Malacostraca</taxon>
        <taxon>Eumalacostraca</taxon>
        <taxon>Eucarida</taxon>
        <taxon>Decapoda</taxon>
        <taxon>Pleocyemata</taxon>
        <taxon>Brachyura</taxon>
        <taxon>Eubrachyura</taxon>
        <taxon>Portunoidea</taxon>
        <taxon>Portunidae</taxon>
        <taxon>Portuninae</taxon>
        <taxon>Scylla</taxon>
    </lineage>
</organism>
<reference evidence="1 2" key="1">
    <citation type="submission" date="2023-03" db="EMBL/GenBank/DDBJ databases">
        <title>High-quality genome of Scylla paramamosain provides insights in environmental adaptation.</title>
        <authorList>
            <person name="Zhang L."/>
        </authorList>
    </citation>
    <scope>NUCLEOTIDE SEQUENCE [LARGE SCALE GENOMIC DNA]</scope>
    <source>
        <strain evidence="1">LZ_2023a</strain>
        <tissue evidence="1">Muscle</tissue>
    </source>
</reference>